<name>A0A061BBY7_CYBFA</name>
<reference evidence="1" key="1">
    <citation type="journal article" date="2014" name="Genome Announc.">
        <title>Genome sequence of the yeast Cyberlindnera fabianii (Hansenula fabianii).</title>
        <authorList>
            <person name="Freel K.C."/>
            <person name="Sarilar V."/>
            <person name="Neuveglise C."/>
            <person name="Devillers H."/>
            <person name="Friedrich A."/>
            <person name="Schacherer J."/>
        </authorList>
    </citation>
    <scope>NUCLEOTIDE SEQUENCE</scope>
    <source>
        <strain evidence="1">YJS4271</strain>
    </source>
</reference>
<gene>
    <name evidence="1" type="ORF">CYFA0S_32e00617g</name>
</gene>
<dbReference type="EMBL" id="LK052917">
    <property type="protein sequence ID" value="CDR47464.1"/>
    <property type="molecule type" value="Genomic_DNA"/>
</dbReference>
<dbReference type="InterPro" id="IPR032675">
    <property type="entry name" value="LRR_dom_sf"/>
</dbReference>
<sequence length="711" mass="81222">MTDQFPLLRLPKEIQLRVISQISDMATLRDLLSFDEVLDSIGQAIVVHFPSSHLSRNCQYFSDLYKSDKVSVKFDDYNDLLQTLTSRSEEDLRIYIIELSENSMTEPSEQMRMISNLNGRNVFVVFHLIGDERFPLVRPWESISAVLYQGHTLLEEMSNGNTLRNDDGYRDLDNMATLNWIPSDDISFNNIKFLQITLRNVEDAIVSRRKEYLRPLKPPLKTLNIKLGYDTGIPFELKYLIIGASSLIVESLASDNARPLNFMRPGDEFSGFMEILMRRLHLTSLSISVSGHCFYDLKELALNHVHLVEDVEIIGETEVKFSTTYKDYHIKDPSKWVTPLLKNIKGDAVNSVTIESEFEAPYLKTVLFPNIKELSLKGDYLRESLTAFQESEALYNGLLPPTLETVHLTGGYITLLNNETFTQRLDGSVSTLTLTFVRSDDEIPSPSLRSLNFLTLEDSRTLNVPTLSVWRPDSWMTPNLIELNIESCNADLDFPMFDMLNRAFPSLIRLSMAVLTHNNTKPADFNPIIFEKLRLLRMNVAMGRIVQEDQTSLQMDGMSFPLLETLELDYPIQMDKDRDIPKDFLVDLTRCTPHIKHLILNTCLYKEGLTTVPLRIHSLANRDIRLIFNGPLAVLNKIELYNCFSHVMFNGDFDCLDSVFLTGGPPQKIDSVKPLKTLHTLTYVTNTDITRHVHDTTSFPNIHSGEGHAHE</sequence>
<proteinExistence type="predicted"/>
<dbReference type="AlphaFoldDB" id="A0A061BBY7"/>
<dbReference type="Gene3D" id="3.80.10.10">
    <property type="entry name" value="Ribonuclease Inhibitor"/>
    <property type="match status" value="1"/>
</dbReference>
<protein>
    <submittedName>
        <fullName evidence="1">CYFA0S32e00617g1_1</fullName>
    </submittedName>
</protein>
<organism evidence="1">
    <name type="scientific">Cyberlindnera fabianii</name>
    <name type="common">Yeast</name>
    <name type="synonym">Hansenula fabianii</name>
    <dbReference type="NCBI Taxonomy" id="36022"/>
    <lineage>
        <taxon>Eukaryota</taxon>
        <taxon>Fungi</taxon>
        <taxon>Dikarya</taxon>
        <taxon>Ascomycota</taxon>
        <taxon>Saccharomycotina</taxon>
        <taxon>Saccharomycetes</taxon>
        <taxon>Phaffomycetales</taxon>
        <taxon>Phaffomycetaceae</taxon>
        <taxon>Cyberlindnera</taxon>
    </lineage>
</organism>
<dbReference type="VEuPathDB" id="FungiDB:BON22_5239"/>
<accession>A0A061BBY7</accession>
<evidence type="ECO:0000313" key="1">
    <source>
        <dbReference type="EMBL" id="CDR47464.1"/>
    </source>
</evidence>